<gene>
    <name evidence="1" type="ORF">AVDCRST_MAG78-2980</name>
</gene>
<sequence length="88" mass="10210">MDRRNWNYTYDELDSQIKQRYTRDEYVQKNRYLDGVDQLAQSSPEVPVLVAGRRHLTAGRPLRRVRAGQTGRLVEGRRRGVLAHGESA</sequence>
<protein>
    <submittedName>
        <fullName evidence="1">Uncharacterized protein</fullName>
    </submittedName>
</protein>
<dbReference type="EMBL" id="CADCVB010000194">
    <property type="protein sequence ID" value="CAA9447013.1"/>
    <property type="molecule type" value="Genomic_DNA"/>
</dbReference>
<accession>A0A6J4QTL6</accession>
<name>A0A6J4QTL6_9ACTN</name>
<reference evidence="1" key="1">
    <citation type="submission" date="2020-02" db="EMBL/GenBank/DDBJ databases">
        <authorList>
            <person name="Meier V. D."/>
        </authorList>
    </citation>
    <scope>NUCLEOTIDE SEQUENCE</scope>
    <source>
        <strain evidence="1">AVDCRST_MAG78</strain>
    </source>
</reference>
<dbReference type="AlphaFoldDB" id="A0A6J4QTL6"/>
<organism evidence="1">
    <name type="scientific">uncultured Rubrobacteraceae bacterium</name>
    <dbReference type="NCBI Taxonomy" id="349277"/>
    <lineage>
        <taxon>Bacteria</taxon>
        <taxon>Bacillati</taxon>
        <taxon>Actinomycetota</taxon>
        <taxon>Rubrobacteria</taxon>
        <taxon>Rubrobacterales</taxon>
        <taxon>Rubrobacteraceae</taxon>
        <taxon>environmental samples</taxon>
    </lineage>
</organism>
<evidence type="ECO:0000313" key="1">
    <source>
        <dbReference type="EMBL" id="CAA9447013.1"/>
    </source>
</evidence>
<proteinExistence type="predicted"/>